<dbReference type="OrthoDB" id="2378324at2759"/>
<dbReference type="STRING" id="149040.A0A194XUR4"/>
<dbReference type="GeneID" id="28815351"/>
<dbReference type="EMBL" id="KQ947405">
    <property type="protein sequence ID" value="KUJ23447.1"/>
    <property type="molecule type" value="Genomic_DNA"/>
</dbReference>
<dbReference type="Gene3D" id="1.10.3210.10">
    <property type="entry name" value="Hypothetical protein af1432"/>
    <property type="match status" value="1"/>
</dbReference>
<dbReference type="InterPro" id="IPR006674">
    <property type="entry name" value="HD_domain"/>
</dbReference>
<dbReference type="KEGG" id="psco:LY89DRAFT_182767"/>
<evidence type="ECO:0000313" key="3">
    <source>
        <dbReference type="Proteomes" id="UP000070700"/>
    </source>
</evidence>
<keyword evidence="3" id="KW-1185">Reference proteome</keyword>
<name>A0A194XUR4_MOLSC</name>
<evidence type="ECO:0000259" key="1">
    <source>
        <dbReference type="Pfam" id="PF01966"/>
    </source>
</evidence>
<reference evidence="2 3" key="1">
    <citation type="submission" date="2015-10" db="EMBL/GenBank/DDBJ databases">
        <title>Full genome of DAOMC 229536 Phialocephala scopiformis, a fungal endophyte of spruce producing the potent anti-insectan compound rugulosin.</title>
        <authorList>
            <consortium name="DOE Joint Genome Institute"/>
            <person name="Walker A.K."/>
            <person name="Frasz S.L."/>
            <person name="Seifert K.A."/>
            <person name="Miller J.D."/>
            <person name="Mondo S.J."/>
            <person name="Labutti K."/>
            <person name="Lipzen A."/>
            <person name="Dockter R."/>
            <person name="Kennedy M."/>
            <person name="Grigoriev I.V."/>
            <person name="Spatafora J.W."/>
        </authorList>
    </citation>
    <scope>NUCLEOTIDE SEQUENCE [LARGE SCALE GENOMIC DNA]</scope>
    <source>
        <strain evidence="2 3">CBS 120377</strain>
    </source>
</reference>
<dbReference type="Pfam" id="PF01966">
    <property type="entry name" value="HD"/>
    <property type="match status" value="1"/>
</dbReference>
<dbReference type="InterPro" id="IPR003607">
    <property type="entry name" value="HD/PDEase_dom"/>
</dbReference>
<accession>A0A194XUR4</accession>
<dbReference type="AlphaFoldDB" id="A0A194XUR4"/>
<organism evidence="2 3">
    <name type="scientific">Mollisia scopiformis</name>
    <name type="common">Conifer needle endophyte fungus</name>
    <name type="synonym">Phialocephala scopiformis</name>
    <dbReference type="NCBI Taxonomy" id="149040"/>
    <lineage>
        <taxon>Eukaryota</taxon>
        <taxon>Fungi</taxon>
        <taxon>Dikarya</taxon>
        <taxon>Ascomycota</taxon>
        <taxon>Pezizomycotina</taxon>
        <taxon>Leotiomycetes</taxon>
        <taxon>Helotiales</taxon>
        <taxon>Mollisiaceae</taxon>
        <taxon>Mollisia</taxon>
    </lineage>
</organism>
<sequence length="228" mass="25430">MPSIVPTKLLAGVTVPDTPLIDKALAFARAHCDEFTYNHVVRSWLFGQYIGDHIPEFKERDIEVQAIAAILHDLGWATSGDLVSKDRRFEVDSAEGTRAFLIREGQKEDWDAHRIQLAWDAVALHTTHSIALYKQLEVKLCSMGIFADFLGPERSPGGVLTREVWNGIIAEFPRLGFRGEIKRILCGLCSTKPATTYDNFVAEFGVAYVEGYSLEGKRFVDVTAVAED</sequence>
<dbReference type="Proteomes" id="UP000070700">
    <property type="component" value="Unassembled WGS sequence"/>
</dbReference>
<proteinExistence type="predicted"/>
<dbReference type="InParanoid" id="A0A194XUR4"/>
<dbReference type="PANTHER" id="PTHR35569">
    <property type="entry name" value="CYANAMIDE HYDRATASE DDI2-RELATED"/>
    <property type="match status" value="1"/>
</dbReference>
<protein>
    <recommendedName>
        <fullName evidence="1">HD domain-containing protein</fullName>
    </recommendedName>
</protein>
<dbReference type="SUPFAM" id="SSF109604">
    <property type="entry name" value="HD-domain/PDEase-like"/>
    <property type="match status" value="1"/>
</dbReference>
<feature type="domain" description="HD" evidence="1">
    <location>
        <begin position="36"/>
        <end position="130"/>
    </location>
</feature>
<dbReference type="CDD" id="cd00077">
    <property type="entry name" value="HDc"/>
    <property type="match status" value="1"/>
</dbReference>
<evidence type="ECO:0000313" key="2">
    <source>
        <dbReference type="EMBL" id="KUJ23447.1"/>
    </source>
</evidence>
<dbReference type="RefSeq" id="XP_018077802.1">
    <property type="nucleotide sequence ID" value="XM_018205625.1"/>
</dbReference>
<dbReference type="PANTHER" id="PTHR35569:SF1">
    <property type="entry name" value="CYANAMIDE HYDRATASE DDI2-RELATED"/>
    <property type="match status" value="1"/>
</dbReference>
<gene>
    <name evidence="2" type="ORF">LY89DRAFT_182767</name>
</gene>